<sequence length="212" mass="24761">MASALQHSRPLLPNLEGLQLSGAQDSTFIQFSGENNPAMASVIAQIRCLKITKSCGCRDGGCSVGDHVFSILEYGENLRSVQLKYFSHRMRWSYPIIHPKAPLQRLSLWLSKISSRYLCYTIWHFRNTLRYIELYHITLSDGEIWEEVVRAIRYCPFLSYLKLGGCDPTIDCQTVWGVRSEYKLGRYLTLLTRKRRRRISRKLREILERDPW</sequence>
<protein>
    <recommendedName>
        <fullName evidence="3">F-box domain protein</fullName>
    </recommendedName>
</protein>
<dbReference type="VEuPathDB" id="FungiDB:F9C07_1049082"/>
<reference evidence="2" key="1">
    <citation type="journal article" date="2021" name="G3 (Bethesda)">
        <title>Chromosome assembled and annotated genome sequence of Aspergillus flavus NRRL 3357.</title>
        <authorList>
            <person name="Skerker J.M."/>
            <person name="Pianalto K.M."/>
            <person name="Mondo S.J."/>
            <person name="Yang K."/>
            <person name="Arkin A.P."/>
            <person name="Keller N.P."/>
            <person name="Grigoriev I.V."/>
            <person name="Louise Glass N.L."/>
        </authorList>
    </citation>
    <scope>NUCLEOTIDE SEQUENCE [LARGE SCALE GENOMIC DNA]</scope>
    <source>
        <strain evidence="2">ATCC 200026 / FGSC A1120 / IAM 13836 / NRRL 3357 / JCM 12722 / SRRC 167</strain>
    </source>
</reference>
<dbReference type="EMBL" id="CP044619">
    <property type="protein sequence ID" value="QRD87764.1"/>
    <property type="molecule type" value="Genomic_DNA"/>
</dbReference>
<accession>A0A7U2QWY4</accession>
<keyword evidence="2" id="KW-1185">Reference proteome</keyword>
<evidence type="ECO:0000313" key="2">
    <source>
        <dbReference type="Proteomes" id="UP000596276"/>
    </source>
</evidence>
<dbReference type="InterPro" id="IPR032675">
    <property type="entry name" value="LRR_dom_sf"/>
</dbReference>
<proteinExistence type="predicted"/>
<organism evidence="1 2">
    <name type="scientific">Aspergillus flavus (strain ATCC 200026 / FGSC A1120 / IAM 13836 / NRRL 3357 / JCM 12722 / SRRC 167)</name>
    <dbReference type="NCBI Taxonomy" id="332952"/>
    <lineage>
        <taxon>Eukaryota</taxon>
        <taxon>Fungi</taxon>
        <taxon>Dikarya</taxon>
        <taxon>Ascomycota</taxon>
        <taxon>Pezizomycotina</taxon>
        <taxon>Eurotiomycetes</taxon>
        <taxon>Eurotiomycetidae</taxon>
        <taxon>Eurotiales</taxon>
        <taxon>Aspergillaceae</taxon>
        <taxon>Aspergillus</taxon>
        <taxon>Aspergillus subgen. Circumdati</taxon>
    </lineage>
</organism>
<evidence type="ECO:0008006" key="3">
    <source>
        <dbReference type="Google" id="ProtNLM"/>
    </source>
</evidence>
<dbReference type="SUPFAM" id="SSF52047">
    <property type="entry name" value="RNI-like"/>
    <property type="match status" value="1"/>
</dbReference>
<gene>
    <name evidence="1" type="ORF">F9C07_1049082</name>
</gene>
<dbReference type="Proteomes" id="UP000596276">
    <property type="component" value="Chromosome 1"/>
</dbReference>
<dbReference type="Gene3D" id="3.80.10.10">
    <property type="entry name" value="Ribonuclease Inhibitor"/>
    <property type="match status" value="1"/>
</dbReference>
<dbReference type="AlphaFoldDB" id="A0A7U2QWY4"/>
<name>A0A7U2QWY4_ASPFN</name>
<evidence type="ECO:0000313" key="1">
    <source>
        <dbReference type="EMBL" id="QRD87764.1"/>
    </source>
</evidence>